<keyword evidence="1" id="KW-0732">Signal</keyword>
<feature type="chain" id="PRO_5045047955" description="DUF4177 domain-containing protein" evidence="1">
    <location>
        <begin position="19"/>
        <end position="155"/>
    </location>
</feature>
<evidence type="ECO:0000313" key="2">
    <source>
        <dbReference type="EMBL" id="MBF9222642.1"/>
    </source>
</evidence>
<evidence type="ECO:0000256" key="1">
    <source>
        <dbReference type="SAM" id="SignalP"/>
    </source>
</evidence>
<organism evidence="2 3">
    <name type="scientific">Hymenobacter ruricola</name>
    <dbReference type="NCBI Taxonomy" id="2791023"/>
    <lineage>
        <taxon>Bacteria</taxon>
        <taxon>Pseudomonadati</taxon>
        <taxon>Bacteroidota</taxon>
        <taxon>Cytophagia</taxon>
        <taxon>Cytophagales</taxon>
        <taxon>Hymenobacteraceae</taxon>
        <taxon>Hymenobacter</taxon>
    </lineage>
</organism>
<name>A0ABS0I6N6_9BACT</name>
<dbReference type="EMBL" id="JADQDM010000008">
    <property type="protein sequence ID" value="MBF9222642.1"/>
    <property type="molecule type" value="Genomic_DNA"/>
</dbReference>
<keyword evidence="3" id="KW-1185">Reference proteome</keyword>
<dbReference type="RefSeq" id="WP_196294086.1">
    <property type="nucleotide sequence ID" value="NZ_JADQDM010000008.1"/>
</dbReference>
<sequence length="155" mass="17459">MKHLVLFAALLLGRTAAAQSLPVPLPLPDTNLQPTVSTTTMPNTPGVRYQYQMIHPVSDCVWLAPAWHGKVKLEPSRRHFDFEGELEGLLMRTVNELLAEGWEFVEIRTESRTTGATQKIEKDARATDPADPVYVSTTSFNTYSETRYLFRKAIP</sequence>
<reference evidence="2 3" key="1">
    <citation type="submission" date="2020-11" db="EMBL/GenBank/DDBJ databases">
        <authorList>
            <person name="Kim M.K."/>
        </authorList>
    </citation>
    <scope>NUCLEOTIDE SEQUENCE [LARGE SCALE GENOMIC DNA]</scope>
    <source>
        <strain evidence="2 3">BT662</strain>
    </source>
</reference>
<gene>
    <name evidence="2" type="ORF">I2H31_16170</name>
</gene>
<feature type="signal peptide" evidence="1">
    <location>
        <begin position="1"/>
        <end position="18"/>
    </location>
</feature>
<accession>A0ABS0I6N6</accession>
<comment type="caution">
    <text evidence="2">The sequence shown here is derived from an EMBL/GenBank/DDBJ whole genome shotgun (WGS) entry which is preliminary data.</text>
</comment>
<evidence type="ECO:0008006" key="4">
    <source>
        <dbReference type="Google" id="ProtNLM"/>
    </source>
</evidence>
<evidence type="ECO:0000313" key="3">
    <source>
        <dbReference type="Proteomes" id="UP000618931"/>
    </source>
</evidence>
<protein>
    <recommendedName>
        <fullName evidence="4">DUF4177 domain-containing protein</fullName>
    </recommendedName>
</protein>
<proteinExistence type="predicted"/>
<dbReference type="Proteomes" id="UP000618931">
    <property type="component" value="Unassembled WGS sequence"/>
</dbReference>